<gene>
    <name evidence="1" type="ORF">J4032_13080</name>
</gene>
<keyword evidence="2" id="KW-1185">Reference proteome</keyword>
<organism evidence="1 2">
    <name type="scientific">Streptomyces formicae</name>
    <dbReference type="NCBI Taxonomy" id="1616117"/>
    <lineage>
        <taxon>Bacteria</taxon>
        <taxon>Bacillati</taxon>
        <taxon>Actinomycetota</taxon>
        <taxon>Actinomycetes</taxon>
        <taxon>Kitasatosporales</taxon>
        <taxon>Streptomycetaceae</taxon>
        <taxon>Streptomyces</taxon>
    </lineage>
</organism>
<accession>A0ABY3WIB4</accession>
<protein>
    <recommendedName>
        <fullName evidence="3">Secreted protein</fullName>
    </recommendedName>
</protein>
<proteinExistence type="predicted"/>
<dbReference type="EMBL" id="CP071872">
    <property type="protein sequence ID" value="UNM12347.1"/>
    <property type="molecule type" value="Genomic_DNA"/>
</dbReference>
<sequence>MAKYHYFGAGVRPAYSTITTDTSAHNSIGANVCGGFTAVRYGVVDRDNKDLIIVAIHGVTSVHAVYEFTPAGGA</sequence>
<dbReference type="RefSeq" id="WP_242330955.1">
    <property type="nucleotide sequence ID" value="NZ_CP071872.1"/>
</dbReference>
<dbReference type="Proteomes" id="UP000828924">
    <property type="component" value="Chromosome"/>
</dbReference>
<evidence type="ECO:0000313" key="1">
    <source>
        <dbReference type="EMBL" id="UNM12347.1"/>
    </source>
</evidence>
<reference evidence="1 2" key="1">
    <citation type="submission" date="2021-03" db="EMBL/GenBank/DDBJ databases">
        <title>Complete genome of Streptomyces formicae strain 1H-GS9 (DSM 100524).</title>
        <authorList>
            <person name="Atanasov K.E."/>
            <person name="Altabella T."/>
            <person name="Ferrer A."/>
        </authorList>
    </citation>
    <scope>NUCLEOTIDE SEQUENCE [LARGE SCALE GENOMIC DNA]</scope>
    <source>
        <strain evidence="1 2">1H-GS9</strain>
    </source>
</reference>
<evidence type="ECO:0008006" key="3">
    <source>
        <dbReference type="Google" id="ProtNLM"/>
    </source>
</evidence>
<evidence type="ECO:0000313" key="2">
    <source>
        <dbReference type="Proteomes" id="UP000828924"/>
    </source>
</evidence>
<name>A0ABY3WIB4_9ACTN</name>